<proteinExistence type="predicted"/>
<feature type="region of interest" description="Disordered" evidence="1">
    <location>
        <begin position="51"/>
        <end position="75"/>
    </location>
</feature>
<accession>M5RVZ3</accession>
<name>M5RVZ3_9BACT</name>
<dbReference type="PATRIC" id="fig|1265738.3.peg.4962"/>
<gene>
    <name evidence="2" type="ORF">RMSM_04939</name>
</gene>
<evidence type="ECO:0000256" key="1">
    <source>
        <dbReference type="SAM" id="MobiDB-lite"/>
    </source>
</evidence>
<evidence type="ECO:0000313" key="3">
    <source>
        <dbReference type="Proteomes" id="UP000011991"/>
    </source>
</evidence>
<dbReference type="Proteomes" id="UP000011991">
    <property type="component" value="Unassembled WGS sequence"/>
</dbReference>
<evidence type="ECO:0000313" key="2">
    <source>
        <dbReference type="EMBL" id="EMI18124.1"/>
    </source>
</evidence>
<dbReference type="AlphaFoldDB" id="M5RVZ3"/>
<organism evidence="2 3">
    <name type="scientific">Rhodopirellula maiorica SM1</name>
    <dbReference type="NCBI Taxonomy" id="1265738"/>
    <lineage>
        <taxon>Bacteria</taxon>
        <taxon>Pseudomonadati</taxon>
        <taxon>Planctomycetota</taxon>
        <taxon>Planctomycetia</taxon>
        <taxon>Pirellulales</taxon>
        <taxon>Pirellulaceae</taxon>
        <taxon>Novipirellula</taxon>
    </lineage>
</organism>
<feature type="compositionally biased region" description="Polar residues" evidence="1">
    <location>
        <begin position="55"/>
        <end position="75"/>
    </location>
</feature>
<protein>
    <submittedName>
        <fullName evidence="2">Uncharacterized protein</fullName>
    </submittedName>
</protein>
<comment type="caution">
    <text evidence="2">The sequence shown here is derived from an EMBL/GenBank/DDBJ whole genome shotgun (WGS) entry which is preliminary data.</text>
</comment>
<dbReference type="EMBL" id="ANOG01000702">
    <property type="protein sequence ID" value="EMI18124.1"/>
    <property type="molecule type" value="Genomic_DNA"/>
</dbReference>
<sequence>MLADADSGMRRSESYPGTLGPRAASLRAKAAIAVAIAAVLVIAFRWPQTPPTPPTGVSSIASRDAGSSASSLPLESMTSNDRLSILAAENVLAHENFGGENPAYGMRTNPVAWFHDVQQRDWLGQTIPTVESFRDGVAPIGRSLLRAVTILTTSGKDQPS</sequence>
<reference evidence="2 3" key="1">
    <citation type="journal article" date="2013" name="Mar. Genomics">
        <title>Expression of sulfatases in Rhodopirellula baltica and the diversity of sulfatases in the genus Rhodopirellula.</title>
        <authorList>
            <person name="Wegner C.E."/>
            <person name="Richter-Heitmann T."/>
            <person name="Klindworth A."/>
            <person name="Klockow C."/>
            <person name="Richter M."/>
            <person name="Achstetter T."/>
            <person name="Glockner F.O."/>
            <person name="Harder J."/>
        </authorList>
    </citation>
    <scope>NUCLEOTIDE SEQUENCE [LARGE SCALE GENOMIC DNA]</scope>
    <source>
        <strain evidence="2 3">SM1</strain>
    </source>
</reference>
<keyword evidence="3" id="KW-1185">Reference proteome</keyword>